<dbReference type="PROSITE" id="PS50930">
    <property type="entry name" value="HTH_LYTTR"/>
    <property type="match status" value="1"/>
</dbReference>
<comment type="caution">
    <text evidence="5">The sequence shown here is derived from an EMBL/GenBank/DDBJ whole genome shotgun (WGS) entry which is preliminary data.</text>
</comment>
<dbReference type="InterPro" id="IPR007492">
    <property type="entry name" value="LytTR_DNA-bd_dom"/>
</dbReference>
<dbReference type="Gene3D" id="2.40.50.1020">
    <property type="entry name" value="LytTr DNA-binding domain"/>
    <property type="match status" value="1"/>
</dbReference>
<feature type="domain" description="HTH LytTR-type" evidence="4">
    <location>
        <begin position="161"/>
        <end position="276"/>
    </location>
</feature>
<dbReference type="Pfam" id="PF04397">
    <property type="entry name" value="LytTR"/>
    <property type="match status" value="1"/>
</dbReference>
<evidence type="ECO:0000313" key="5">
    <source>
        <dbReference type="EMBL" id="MFC3109648.1"/>
    </source>
</evidence>
<dbReference type="Pfam" id="PF00072">
    <property type="entry name" value="Response_reg"/>
    <property type="match status" value="1"/>
</dbReference>
<name>A0ABV7F6C4_9BURK</name>
<feature type="domain" description="Response regulatory" evidence="3">
    <location>
        <begin position="5"/>
        <end position="122"/>
    </location>
</feature>
<dbReference type="EMBL" id="JBHRTP010000054">
    <property type="protein sequence ID" value="MFC3109648.1"/>
    <property type="molecule type" value="Genomic_DNA"/>
</dbReference>
<evidence type="ECO:0000259" key="4">
    <source>
        <dbReference type="PROSITE" id="PS50930"/>
    </source>
</evidence>
<protein>
    <submittedName>
        <fullName evidence="5">LytR/AlgR family response regulator transcription factor</fullName>
    </submittedName>
</protein>
<reference evidence="6" key="1">
    <citation type="journal article" date="2019" name="Int. J. Syst. Evol. Microbiol.">
        <title>The Global Catalogue of Microorganisms (GCM) 10K type strain sequencing project: providing services to taxonomists for standard genome sequencing and annotation.</title>
        <authorList>
            <consortium name="The Broad Institute Genomics Platform"/>
            <consortium name="The Broad Institute Genome Sequencing Center for Infectious Disease"/>
            <person name="Wu L."/>
            <person name="Ma J."/>
        </authorList>
    </citation>
    <scope>NUCLEOTIDE SEQUENCE [LARGE SCALE GENOMIC DNA]</scope>
    <source>
        <strain evidence="6">KCTC 42986</strain>
    </source>
</reference>
<proteinExistence type="predicted"/>
<dbReference type="SUPFAM" id="SSF52172">
    <property type="entry name" value="CheY-like"/>
    <property type="match status" value="1"/>
</dbReference>
<evidence type="ECO:0000256" key="2">
    <source>
        <dbReference type="PROSITE-ProRule" id="PRU00169"/>
    </source>
</evidence>
<dbReference type="SMART" id="SM00448">
    <property type="entry name" value="REC"/>
    <property type="match status" value="1"/>
</dbReference>
<dbReference type="Gene3D" id="3.40.50.2300">
    <property type="match status" value="1"/>
</dbReference>
<dbReference type="PANTHER" id="PTHR48111">
    <property type="entry name" value="REGULATOR OF RPOS"/>
    <property type="match status" value="1"/>
</dbReference>
<keyword evidence="2" id="KW-0597">Phosphoprotein</keyword>
<evidence type="ECO:0000259" key="3">
    <source>
        <dbReference type="PROSITE" id="PS50110"/>
    </source>
</evidence>
<dbReference type="InterPro" id="IPR039420">
    <property type="entry name" value="WalR-like"/>
</dbReference>
<keyword evidence="1" id="KW-0238">DNA-binding</keyword>
<evidence type="ECO:0000256" key="1">
    <source>
        <dbReference type="ARBA" id="ARBA00023125"/>
    </source>
</evidence>
<feature type="modified residue" description="4-aspartylphosphate" evidence="2">
    <location>
        <position position="59"/>
    </location>
</feature>
<organism evidence="5 6">
    <name type="scientific">Undibacterium arcticum</name>
    <dbReference type="NCBI Taxonomy" id="1762892"/>
    <lineage>
        <taxon>Bacteria</taxon>
        <taxon>Pseudomonadati</taxon>
        <taxon>Pseudomonadota</taxon>
        <taxon>Betaproteobacteria</taxon>
        <taxon>Burkholderiales</taxon>
        <taxon>Oxalobacteraceae</taxon>
        <taxon>Undibacterium</taxon>
    </lineage>
</organism>
<evidence type="ECO:0000313" key="6">
    <source>
        <dbReference type="Proteomes" id="UP001595530"/>
    </source>
</evidence>
<keyword evidence="6" id="KW-1185">Reference proteome</keyword>
<gene>
    <name evidence="5" type="ORF">ACFOFO_17025</name>
</gene>
<dbReference type="Proteomes" id="UP001595530">
    <property type="component" value="Unassembled WGS sequence"/>
</dbReference>
<dbReference type="RefSeq" id="WP_390325518.1">
    <property type="nucleotide sequence ID" value="NZ_JBHRTP010000054.1"/>
</dbReference>
<dbReference type="InterPro" id="IPR001789">
    <property type="entry name" value="Sig_transdc_resp-reg_receiver"/>
</dbReference>
<dbReference type="PROSITE" id="PS50110">
    <property type="entry name" value="RESPONSE_REGULATORY"/>
    <property type="match status" value="1"/>
</dbReference>
<accession>A0ABV7F6C4</accession>
<dbReference type="InterPro" id="IPR011006">
    <property type="entry name" value="CheY-like_superfamily"/>
</dbReference>
<sequence length="276" mass="30403">MNPLRLFIVDDETPARDRLRMLLSDIAPDCPHQLVGEADNAQAALDGIAATTPDIVLLDVQMPGMTGIELAAHIGKQAGPPVIIFITAYDHYALKAFEVHALDYLLKPVRASRLNDAIARAGERRAQSQTSSSMAANNTTANTVVNTAANTALLPAGRQYFSVQERDRLLLVPVADVLYLKAELKYVTLRTKMRDYLIEESLVSIEESLGAIFVRVHRNALVARNAIIGVNRGAHAVDGDGEPDKVQESWEVILRDVDERLPISRRQWPVVKALVR</sequence>
<dbReference type="SMART" id="SM00850">
    <property type="entry name" value="LytTR"/>
    <property type="match status" value="1"/>
</dbReference>
<dbReference type="PANTHER" id="PTHR48111:SF69">
    <property type="entry name" value="RESPONSE REGULATOR RECEIVER"/>
    <property type="match status" value="1"/>
</dbReference>